<sequence length="239" mass="27897">MSYYIHPDVKTLEEIADNWWKDPGLSSLSTSSLAVQDPYSEAVTKFVKWYRKGQTMDLQSMDNSQLENELWKFLADVDDMFFFSLLARKVEKPSGLGRLVRVRVMDGLPEDSWCGAYKREEDSPYIRIWRSRRGGEPQSFEHLVYTLVHEMCHAYLDLFNDKRHRKHQEWVYDFKGHGEMFWVLLRFISRKIGVYTNSTNWRKELDGGEAECYNVTKTSGMPGSWGTPERTLMGGVLGP</sequence>
<dbReference type="EMBL" id="RYZI01000420">
    <property type="protein sequence ID" value="RWA05604.1"/>
    <property type="molecule type" value="Genomic_DNA"/>
</dbReference>
<name>A0A439CTW3_9PEZI</name>
<gene>
    <name evidence="1" type="ORF">EKO27_g9498</name>
</gene>
<dbReference type="AlphaFoldDB" id="A0A439CTW3"/>
<proteinExistence type="predicted"/>
<evidence type="ECO:0008006" key="3">
    <source>
        <dbReference type="Google" id="ProtNLM"/>
    </source>
</evidence>
<keyword evidence="2" id="KW-1185">Reference proteome</keyword>
<dbReference type="Proteomes" id="UP000286045">
    <property type="component" value="Unassembled WGS sequence"/>
</dbReference>
<evidence type="ECO:0000313" key="2">
    <source>
        <dbReference type="Proteomes" id="UP000286045"/>
    </source>
</evidence>
<accession>A0A439CTW3</accession>
<protein>
    <recommendedName>
        <fullName evidence="3">SprT-like domain-containing protein</fullName>
    </recommendedName>
</protein>
<comment type="caution">
    <text evidence="1">The sequence shown here is derived from an EMBL/GenBank/DDBJ whole genome shotgun (WGS) entry which is preliminary data.</text>
</comment>
<evidence type="ECO:0000313" key="1">
    <source>
        <dbReference type="EMBL" id="RWA05604.1"/>
    </source>
</evidence>
<dbReference type="STRING" id="363999.A0A439CTW3"/>
<organism evidence="1 2">
    <name type="scientific">Xylaria grammica</name>
    <dbReference type="NCBI Taxonomy" id="363999"/>
    <lineage>
        <taxon>Eukaryota</taxon>
        <taxon>Fungi</taxon>
        <taxon>Dikarya</taxon>
        <taxon>Ascomycota</taxon>
        <taxon>Pezizomycotina</taxon>
        <taxon>Sordariomycetes</taxon>
        <taxon>Xylariomycetidae</taxon>
        <taxon>Xylariales</taxon>
        <taxon>Xylariaceae</taxon>
        <taxon>Xylaria</taxon>
    </lineage>
</organism>
<reference evidence="1 2" key="1">
    <citation type="submission" date="2018-12" db="EMBL/GenBank/DDBJ databases">
        <title>Draft genome sequence of Xylaria grammica IHI A82.</title>
        <authorList>
            <person name="Buettner E."/>
            <person name="Kellner H."/>
        </authorList>
    </citation>
    <scope>NUCLEOTIDE SEQUENCE [LARGE SCALE GENOMIC DNA]</scope>
    <source>
        <strain evidence="1 2">IHI A82</strain>
    </source>
</reference>